<dbReference type="GeneID" id="110249719"/>
<dbReference type="InterPro" id="IPR058912">
    <property type="entry name" value="HTH_animal"/>
</dbReference>
<dbReference type="InterPro" id="IPR000305">
    <property type="entry name" value="GIY-YIG_endonuc"/>
</dbReference>
<evidence type="ECO:0000313" key="3">
    <source>
        <dbReference type="EnsemblMetazoa" id="XP_020911960.1"/>
    </source>
</evidence>
<dbReference type="Pfam" id="PF00078">
    <property type="entry name" value="RVT_1"/>
    <property type="match status" value="1"/>
</dbReference>
<proteinExistence type="predicted"/>
<name>A0A913XYL1_EXADI</name>
<dbReference type="Proteomes" id="UP000887567">
    <property type="component" value="Unplaced"/>
</dbReference>
<dbReference type="CDD" id="cd00304">
    <property type="entry name" value="RT_like"/>
    <property type="match status" value="1"/>
</dbReference>
<dbReference type="AlphaFoldDB" id="A0A913XYL1"/>
<organism evidence="3 4">
    <name type="scientific">Exaiptasia diaphana</name>
    <name type="common">Tropical sea anemone</name>
    <name type="synonym">Aiptasia pulchella</name>
    <dbReference type="NCBI Taxonomy" id="2652724"/>
    <lineage>
        <taxon>Eukaryota</taxon>
        <taxon>Metazoa</taxon>
        <taxon>Cnidaria</taxon>
        <taxon>Anthozoa</taxon>
        <taxon>Hexacorallia</taxon>
        <taxon>Actiniaria</taxon>
        <taxon>Aiptasiidae</taxon>
        <taxon>Exaiptasia</taxon>
    </lineage>
</organism>
<keyword evidence="4" id="KW-1185">Reference proteome</keyword>
<dbReference type="SUPFAM" id="SSF82771">
    <property type="entry name" value="GIY-YIG endonuclease"/>
    <property type="match status" value="1"/>
</dbReference>
<dbReference type="RefSeq" id="XP_020911960.1">
    <property type="nucleotide sequence ID" value="XM_021056301.2"/>
</dbReference>
<dbReference type="InterPro" id="IPR043502">
    <property type="entry name" value="DNA/RNA_pol_sf"/>
</dbReference>
<feature type="domain" description="Reverse transcriptase" evidence="2">
    <location>
        <begin position="1"/>
        <end position="127"/>
    </location>
</feature>
<dbReference type="SUPFAM" id="SSF56672">
    <property type="entry name" value="DNA/RNA polymerases"/>
    <property type="match status" value="1"/>
</dbReference>
<dbReference type="PROSITE" id="PS50164">
    <property type="entry name" value="GIY_YIG"/>
    <property type="match status" value="1"/>
</dbReference>
<dbReference type="PANTHER" id="PTHR21301">
    <property type="entry name" value="REVERSE TRANSCRIPTASE"/>
    <property type="match status" value="1"/>
</dbReference>
<dbReference type="OrthoDB" id="5959141at2759"/>
<dbReference type="KEGG" id="epa:110249719"/>
<reference evidence="3" key="1">
    <citation type="submission" date="2022-11" db="UniProtKB">
        <authorList>
            <consortium name="EnsemblMetazoa"/>
        </authorList>
    </citation>
    <scope>IDENTIFICATION</scope>
</reference>
<dbReference type="PROSITE" id="PS00028">
    <property type="entry name" value="ZINC_FINGER_C2H2_1"/>
    <property type="match status" value="1"/>
</dbReference>
<accession>A0A913XYL1</accession>
<evidence type="ECO:0000259" key="2">
    <source>
        <dbReference type="PROSITE" id="PS50878"/>
    </source>
</evidence>
<feature type="domain" description="GIY-YIG" evidence="1">
    <location>
        <begin position="285"/>
        <end position="369"/>
    </location>
</feature>
<evidence type="ECO:0000259" key="1">
    <source>
        <dbReference type="PROSITE" id="PS50164"/>
    </source>
</evidence>
<dbReference type="Pfam" id="PF26215">
    <property type="entry name" value="HTH_animal"/>
    <property type="match status" value="1"/>
</dbReference>
<dbReference type="InterPro" id="IPR013087">
    <property type="entry name" value="Znf_C2H2_type"/>
</dbReference>
<dbReference type="EnsemblMetazoa" id="XM_021056301.2">
    <property type="protein sequence ID" value="XP_020911960.1"/>
    <property type="gene ID" value="LOC110249719"/>
</dbReference>
<evidence type="ECO:0000313" key="4">
    <source>
        <dbReference type="Proteomes" id="UP000887567"/>
    </source>
</evidence>
<dbReference type="InterPro" id="IPR035901">
    <property type="entry name" value="GIY-YIG_endonuc_sf"/>
</dbReference>
<dbReference type="OMA" id="NECENIR"/>
<sequence length="380" mass="43744">MILNWFWSTNGLNISKENLTKLLQIATKDQLFQFNGNLYEQNDGVAMGSPLGPLLANTFLCYVEEELNNKNKLPSFYKRYVDDTVVVIKDISEAQKLLTTLNSCHPSIQFTMEIADNNSLPFLGMVLNKCGNKIETSVYRKPTNKGLLLHYQSHVDVRYKKALIRTMLHRAHNLSSTKEAYENECENIRMVFSKLNYPNKMIESAITYFNKNPPTSRSEQPESDASDNTIRIVLPFIDQKPADIVKRQLTQLNKKLDSNLEAIFVSRKLNDMLKMQEPKPPLVSQQLVIYKFQCGLCDASYVGYTARHLHQRIDEHRYSTIGKHRFLEHGLKTVPPTDSFTVIKKCTSKFDCLINEMFYIRSLKPTLNVQSDSVRAKLFV</sequence>
<protein>
    <recommendedName>
        <fullName evidence="5">Reverse transcriptase domain-containing protein</fullName>
    </recommendedName>
</protein>
<dbReference type="PANTHER" id="PTHR21301:SF10">
    <property type="entry name" value="REVERSE TRANSCRIPTASE DOMAIN-CONTAINING PROTEIN"/>
    <property type="match status" value="1"/>
</dbReference>
<dbReference type="InterPro" id="IPR000477">
    <property type="entry name" value="RT_dom"/>
</dbReference>
<evidence type="ECO:0008006" key="5">
    <source>
        <dbReference type="Google" id="ProtNLM"/>
    </source>
</evidence>
<dbReference type="PROSITE" id="PS50878">
    <property type="entry name" value="RT_POL"/>
    <property type="match status" value="1"/>
</dbReference>